<comment type="caution">
    <text evidence="1">The sequence shown here is derived from an EMBL/GenBank/DDBJ whole genome shotgun (WGS) entry which is preliminary data.</text>
</comment>
<accession>A0A919YFF4</accession>
<proteinExistence type="predicted"/>
<protein>
    <recommendedName>
        <fullName evidence="3">Amidase</fullName>
    </recommendedName>
</protein>
<name>A0A919YFF4_9BACL</name>
<evidence type="ECO:0008006" key="3">
    <source>
        <dbReference type="Google" id="ProtNLM"/>
    </source>
</evidence>
<keyword evidence="2" id="KW-1185">Reference proteome</keyword>
<reference evidence="1 2" key="1">
    <citation type="submission" date="2021-03" db="EMBL/GenBank/DDBJ databases">
        <title>Antimicrobial resistance genes in bacteria isolated from Japanese honey, and their potential for conferring macrolide and lincosamide resistance in the American foulbrood pathogen Paenibacillus larvae.</title>
        <authorList>
            <person name="Okamoto M."/>
            <person name="Kumagai M."/>
            <person name="Kanamori H."/>
            <person name="Takamatsu D."/>
        </authorList>
    </citation>
    <scope>NUCLEOTIDE SEQUENCE [LARGE SCALE GENOMIC DNA]</scope>
    <source>
        <strain evidence="1 2">J34TS1</strain>
    </source>
</reference>
<dbReference type="Proteomes" id="UP000682811">
    <property type="component" value="Unassembled WGS sequence"/>
</dbReference>
<dbReference type="RefSeq" id="WP_212978542.1">
    <property type="nucleotide sequence ID" value="NZ_AP025343.1"/>
</dbReference>
<dbReference type="SUPFAM" id="SSF51445">
    <property type="entry name" value="(Trans)glycosidases"/>
    <property type="match status" value="1"/>
</dbReference>
<evidence type="ECO:0000313" key="1">
    <source>
        <dbReference type="EMBL" id="GIO47760.1"/>
    </source>
</evidence>
<dbReference type="InterPro" id="IPR017853">
    <property type="entry name" value="GH"/>
</dbReference>
<dbReference type="AlphaFoldDB" id="A0A919YFF4"/>
<sequence>MGELLAKAKVKPHWVLLVCCLMLLPFLFKSSSMEEQKATWLWDASLIEKPEEILDFCKEQGVSVIFLQVQKSVGAEQYRHFISAAHDDNIVVHALDGRPEWAYRKQHGEADQFIDWVLDYNSKAPAEARFAGIQLDVEPYRLKRWERDQAGVVSEWSRNMEAWADKGRAGGLYMSAAVPFWLGKIEAADGNGDLSRWMLDRFDALAVMSYRDNGQQMVDLSRGMLSMADQLGKSVWIGMELGYTEEGAHVSFHGKPLPVMEAEMRNVFRLSESYSSFAGLAIHHYEVWNKKIAAAQPKG</sequence>
<organism evidence="1 2">
    <name type="scientific">Paenibacillus azoreducens</name>
    <dbReference type="NCBI Taxonomy" id="116718"/>
    <lineage>
        <taxon>Bacteria</taxon>
        <taxon>Bacillati</taxon>
        <taxon>Bacillota</taxon>
        <taxon>Bacilli</taxon>
        <taxon>Bacillales</taxon>
        <taxon>Paenibacillaceae</taxon>
        <taxon>Paenibacillus</taxon>
    </lineage>
</organism>
<dbReference type="EMBL" id="BORT01000009">
    <property type="protein sequence ID" value="GIO47760.1"/>
    <property type="molecule type" value="Genomic_DNA"/>
</dbReference>
<gene>
    <name evidence="1" type="ORF">J34TS1_25250</name>
</gene>
<evidence type="ECO:0000313" key="2">
    <source>
        <dbReference type="Proteomes" id="UP000682811"/>
    </source>
</evidence>